<organism evidence="1 2">
    <name type="scientific">Racocetra fulgida</name>
    <dbReference type="NCBI Taxonomy" id="60492"/>
    <lineage>
        <taxon>Eukaryota</taxon>
        <taxon>Fungi</taxon>
        <taxon>Fungi incertae sedis</taxon>
        <taxon>Mucoromycota</taxon>
        <taxon>Glomeromycotina</taxon>
        <taxon>Glomeromycetes</taxon>
        <taxon>Diversisporales</taxon>
        <taxon>Gigasporaceae</taxon>
        <taxon>Racocetra</taxon>
    </lineage>
</organism>
<reference evidence="1" key="1">
    <citation type="submission" date="2021-06" db="EMBL/GenBank/DDBJ databases">
        <authorList>
            <person name="Kallberg Y."/>
            <person name="Tangrot J."/>
            <person name="Rosling A."/>
        </authorList>
    </citation>
    <scope>NUCLEOTIDE SEQUENCE</scope>
    <source>
        <strain evidence="1">IN212</strain>
    </source>
</reference>
<protein>
    <submittedName>
        <fullName evidence="1">18872_t:CDS:1</fullName>
    </submittedName>
</protein>
<comment type="caution">
    <text evidence="1">The sequence shown here is derived from an EMBL/GenBank/DDBJ whole genome shotgun (WGS) entry which is preliminary data.</text>
</comment>
<keyword evidence="2" id="KW-1185">Reference proteome</keyword>
<dbReference type="Proteomes" id="UP000789396">
    <property type="component" value="Unassembled WGS sequence"/>
</dbReference>
<feature type="non-terminal residue" evidence="1">
    <location>
        <position position="1"/>
    </location>
</feature>
<proteinExistence type="predicted"/>
<gene>
    <name evidence="1" type="ORF">RFULGI_LOCUS14026</name>
</gene>
<dbReference type="AlphaFoldDB" id="A0A9N9IZB0"/>
<name>A0A9N9IZB0_9GLOM</name>
<sequence>YDFICQIGRTLNKAMQEESIEKVQEAYNVLKIRAFTLRTAEDEEWRVASKIPKPISTEKD</sequence>
<dbReference type="EMBL" id="CAJVPZ010039233">
    <property type="protein sequence ID" value="CAG8757043.1"/>
    <property type="molecule type" value="Genomic_DNA"/>
</dbReference>
<evidence type="ECO:0000313" key="2">
    <source>
        <dbReference type="Proteomes" id="UP000789396"/>
    </source>
</evidence>
<dbReference type="OrthoDB" id="2482496at2759"/>
<accession>A0A9N9IZB0</accession>
<evidence type="ECO:0000313" key="1">
    <source>
        <dbReference type="EMBL" id="CAG8757043.1"/>
    </source>
</evidence>